<evidence type="ECO:0000256" key="2">
    <source>
        <dbReference type="ARBA" id="ARBA00022694"/>
    </source>
</evidence>
<dbReference type="InterPro" id="IPR011856">
    <property type="entry name" value="tRNA_endonuc-like_dom_sf"/>
</dbReference>
<feature type="domain" description="tRNA-splicing endonuclease subunit Sen15" evidence="4">
    <location>
        <begin position="12"/>
        <end position="80"/>
    </location>
</feature>
<evidence type="ECO:0000259" key="4">
    <source>
        <dbReference type="Pfam" id="PF09631"/>
    </source>
</evidence>
<reference evidence="5 6" key="1">
    <citation type="submission" date="2024-03" db="EMBL/GenBank/DDBJ databases">
        <authorList>
            <person name="Brejova B."/>
        </authorList>
    </citation>
    <scope>NUCLEOTIDE SEQUENCE [LARGE SCALE GENOMIC DNA]</scope>
    <source>
        <strain evidence="5 6">CBS 14171</strain>
    </source>
</reference>
<dbReference type="GeneID" id="92207776"/>
<evidence type="ECO:0000256" key="3">
    <source>
        <dbReference type="SAM" id="MobiDB-lite"/>
    </source>
</evidence>
<sequence>MTKEFTTILSDQVKLNLIHYNLWTQVQVHNDHILSGFPPQKLASTDPENKTEWIACKRLLNTKLSVQEINSWFEEIKAITSAKDGESSAKSRSDKVEDASERLKSLDLQNMTETDAKVTNGGVSSTDQDPRWAKMENVNGKGRVDRVTVALVNDDGTIVYYFIYDGITKPRQN</sequence>
<dbReference type="InterPro" id="IPR042777">
    <property type="entry name" value="Sen15_fungi"/>
</dbReference>
<dbReference type="PANTHER" id="PTHR28518">
    <property type="entry name" value="TRNA-SPLICING ENDONUCLEASE SUBUNIT SEN15"/>
    <property type="match status" value="1"/>
</dbReference>
<dbReference type="Gene3D" id="3.40.1350.10">
    <property type="match status" value="1"/>
</dbReference>
<protein>
    <recommendedName>
        <fullName evidence="4">tRNA-splicing endonuclease subunit Sen15 domain-containing protein</fullName>
    </recommendedName>
</protein>
<dbReference type="SUPFAM" id="SSF53032">
    <property type="entry name" value="tRNA-intron endonuclease catalytic domain-like"/>
    <property type="match status" value="1"/>
</dbReference>
<organism evidence="5 6">
    <name type="scientific">Lodderomyces beijingensis</name>
    <dbReference type="NCBI Taxonomy" id="1775926"/>
    <lineage>
        <taxon>Eukaryota</taxon>
        <taxon>Fungi</taxon>
        <taxon>Dikarya</taxon>
        <taxon>Ascomycota</taxon>
        <taxon>Saccharomycotina</taxon>
        <taxon>Pichiomycetes</taxon>
        <taxon>Debaryomycetaceae</taxon>
        <taxon>Candida/Lodderomyces clade</taxon>
        <taxon>Lodderomyces</taxon>
    </lineage>
</organism>
<dbReference type="Pfam" id="PF09631">
    <property type="entry name" value="Sen15"/>
    <property type="match status" value="2"/>
</dbReference>
<feature type="compositionally biased region" description="Basic and acidic residues" evidence="3">
    <location>
        <begin position="83"/>
        <end position="101"/>
    </location>
</feature>
<dbReference type="EMBL" id="OZ022407">
    <property type="protein sequence ID" value="CAK9438356.1"/>
    <property type="molecule type" value="Genomic_DNA"/>
</dbReference>
<keyword evidence="2" id="KW-0819">tRNA processing</keyword>
<dbReference type="InterPro" id="IPR036167">
    <property type="entry name" value="tRNA_intron_Endo_cat-like_sf"/>
</dbReference>
<feature type="domain" description="tRNA-splicing endonuclease subunit Sen15" evidence="4">
    <location>
        <begin position="140"/>
        <end position="173"/>
    </location>
</feature>
<keyword evidence="6" id="KW-1185">Reference proteome</keyword>
<dbReference type="InterPro" id="IPR018593">
    <property type="entry name" value="tRNA-endonuc_su_Sen15"/>
</dbReference>
<name>A0ABP0ZN76_9ASCO</name>
<evidence type="ECO:0000256" key="1">
    <source>
        <dbReference type="ARBA" id="ARBA00006091"/>
    </source>
</evidence>
<dbReference type="Proteomes" id="UP001497383">
    <property type="component" value="Chromosome 3"/>
</dbReference>
<comment type="similarity">
    <text evidence="1">Belongs to the SEN15 family.</text>
</comment>
<evidence type="ECO:0000313" key="5">
    <source>
        <dbReference type="EMBL" id="CAK9438356.1"/>
    </source>
</evidence>
<accession>A0ABP0ZN76</accession>
<evidence type="ECO:0000313" key="6">
    <source>
        <dbReference type="Proteomes" id="UP001497383"/>
    </source>
</evidence>
<feature type="region of interest" description="Disordered" evidence="3">
    <location>
        <begin position="81"/>
        <end position="101"/>
    </location>
</feature>
<gene>
    <name evidence="5" type="ORF">LODBEIA_P25800</name>
</gene>
<proteinExistence type="inferred from homology"/>
<dbReference type="RefSeq" id="XP_066829518.1">
    <property type="nucleotide sequence ID" value="XM_066972595.1"/>
</dbReference>
<dbReference type="PANTHER" id="PTHR28518:SF1">
    <property type="entry name" value="TRNA-SPLICING ENDONUCLEASE SUBUNIT SEN15"/>
    <property type="match status" value="1"/>
</dbReference>